<dbReference type="GO" id="GO:0004176">
    <property type="term" value="F:ATP-dependent peptidase activity"/>
    <property type="evidence" value="ECO:0007669"/>
    <property type="project" value="InterPro"/>
</dbReference>
<evidence type="ECO:0000313" key="10">
    <source>
        <dbReference type="Proteomes" id="UP000254047"/>
    </source>
</evidence>
<evidence type="ECO:0000256" key="7">
    <source>
        <dbReference type="SAM" id="MobiDB-lite"/>
    </source>
</evidence>
<organism evidence="8 10">
    <name type="scientific">Staphylococcus petrasii</name>
    <dbReference type="NCBI Taxonomy" id="1276936"/>
    <lineage>
        <taxon>Bacteria</taxon>
        <taxon>Bacillati</taxon>
        <taxon>Bacillota</taxon>
        <taxon>Bacilli</taxon>
        <taxon>Bacillales</taxon>
        <taxon>Staphylococcaceae</taxon>
        <taxon>Staphylococcus</taxon>
    </lineage>
</organism>
<protein>
    <recommendedName>
        <fullName evidence="6">ATP-dependent Clp protease proteolytic subunit</fullName>
    </recommendedName>
</protein>
<dbReference type="InterPro" id="IPR023562">
    <property type="entry name" value="ClpP/TepA"/>
</dbReference>
<sequence>MSSPIVRNITPVFRNETKNDKHILTLSGTIASFSFFDDGITAKAVKNSLDNVDKDIVIRLNSGGGDVFEGIEIYNYLKSLSNHITIEVTALAASAASLVAMAADKIIIRTGANMMVHEASTMAFGNKSDIQKTLNALNAIDTSIVDIYQERTGLERDEIINLITNETWFTADEAIKKGFADEKSSRKSVDEKKEGVENVDQSKYVAMLKQQRQMITNMINEAEEPEEPSNDDSLEQRVADLENYNKNIKARLDKLEKGEDTGEEGGGNNPSPPKNNKFSRFAF</sequence>
<evidence type="ECO:0000256" key="2">
    <source>
        <dbReference type="ARBA" id="ARBA00022490"/>
    </source>
</evidence>
<evidence type="ECO:0000256" key="4">
    <source>
        <dbReference type="ARBA" id="ARBA00022801"/>
    </source>
</evidence>
<dbReference type="Proteomes" id="UP000254047">
    <property type="component" value="Unassembled WGS sequence"/>
</dbReference>
<dbReference type="GO" id="GO:0051117">
    <property type="term" value="F:ATPase binding"/>
    <property type="evidence" value="ECO:0007669"/>
    <property type="project" value="TreeGrafter"/>
</dbReference>
<dbReference type="OrthoDB" id="9806592at2"/>
<dbReference type="InterPro" id="IPR001907">
    <property type="entry name" value="ClpP"/>
</dbReference>
<gene>
    <name evidence="8" type="primary">clpP1</name>
    <name evidence="9" type="ORF">BJR09_12165</name>
    <name evidence="8" type="ORF">NCTC13830_02019</name>
</gene>
<evidence type="ECO:0000256" key="1">
    <source>
        <dbReference type="ARBA" id="ARBA00007039"/>
    </source>
</evidence>
<dbReference type="GO" id="GO:0006515">
    <property type="term" value="P:protein quality control for misfolded or incompletely synthesized proteins"/>
    <property type="evidence" value="ECO:0007669"/>
    <property type="project" value="TreeGrafter"/>
</dbReference>
<dbReference type="AlphaFoldDB" id="A0A380G3Q6"/>
<dbReference type="EMBL" id="SRLS01000027">
    <property type="protein sequence ID" value="TGE15120.1"/>
    <property type="molecule type" value="Genomic_DNA"/>
</dbReference>
<feature type="region of interest" description="Disordered" evidence="7">
    <location>
        <begin position="222"/>
        <end position="283"/>
    </location>
</feature>
<dbReference type="GO" id="GO:0004252">
    <property type="term" value="F:serine-type endopeptidase activity"/>
    <property type="evidence" value="ECO:0007669"/>
    <property type="project" value="InterPro"/>
</dbReference>
<keyword evidence="4 8" id="KW-0378">Hydrolase</keyword>
<dbReference type="PANTHER" id="PTHR10381:SF70">
    <property type="entry name" value="ATP-DEPENDENT CLP PROTEASE PROTEOLYTIC SUBUNIT"/>
    <property type="match status" value="1"/>
</dbReference>
<keyword evidence="3 8" id="KW-0645">Protease</keyword>
<evidence type="ECO:0000256" key="3">
    <source>
        <dbReference type="ARBA" id="ARBA00022670"/>
    </source>
</evidence>
<accession>A0A380G3Q6</accession>
<dbReference type="SUPFAM" id="SSF52096">
    <property type="entry name" value="ClpP/crotonase"/>
    <property type="match status" value="1"/>
</dbReference>
<evidence type="ECO:0000256" key="5">
    <source>
        <dbReference type="ARBA" id="ARBA00022825"/>
    </source>
</evidence>
<reference evidence="9 11" key="2">
    <citation type="submission" date="2019-04" db="EMBL/GenBank/DDBJ databases">
        <title>Genomic characterization of Staphylococcus petrasii strains.</title>
        <authorList>
            <person name="Vrbovska V."/>
            <person name="Kovarovic V."/>
            <person name="Maslanova I."/>
            <person name="Indrakova A."/>
            <person name="Petras P."/>
            <person name="Sedo O."/>
            <person name="Svec P."/>
            <person name="Fisarova L."/>
            <person name="Sedlacek I."/>
            <person name="Doskar J."/>
            <person name="Pantucek R."/>
        </authorList>
    </citation>
    <scope>NUCLEOTIDE SEQUENCE [LARGE SCALE GENOMIC DNA]</scope>
    <source>
        <strain evidence="9 11">P5404</strain>
    </source>
</reference>
<dbReference type="EMBL" id="UHDO01000001">
    <property type="protein sequence ID" value="SUM44611.1"/>
    <property type="molecule type" value="Genomic_DNA"/>
</dbReference>
<reference evidence="8 10" key="1">
    <citation type="submission" date="2018-06" db="EMBL/GenBank/DDBJ databases">
        <authorList>
            <consortium name="Pathogen Informatics"/>
            <person name="Doyle S."/>
        </authorList>
    </citation>
    <scope>NUCLEOTIDE SEQUENCE [LARGE SCALE GENOMIC DNA]</scope>
    <source>
        <strain evidence="8 10">NCTC13830</strain>
    </source>
</reference>
<comment type="similarity">
    <text evidence="1 6">Belongs to the peptidase S14 family.</text>
</comment>
<feature type="compositionally biased region" description="Basic and acidic residues" evidence="7">
    <location>
        <begin position="250"/>
        <end position="260"/>
    </location>
</feature>
<dbReference type="InterPro" id="IPR029045">
    <property type="entry name" value="ClpP/crotonase-like_dom_sf"/>
</dbReference>
<dbReference type="CDD" id="cd07016">
    <property type="entry name" value="S14_ClpP_1"/>
    <property type="match status" value="1"/>
</dbReference>
<dbReference type="Gene3D" id="3.90.226.10">
    <property type="entry name" value="2-enoyl-CoA Hydratase, Chain A, domain 1"/>
    <property type="match status" value="1"/>
</dbReference>
<dbReference type="PRINTS" id="PR00127">
    <property type="entry name" value="CLPPROTEASEP"/>
</dbReference>
<dbReference type="NCBIfam" id="NF045542">
    <property type="entry name" value="Clp_rel_HeadMat"/>
    <property type="match status" value="1"/>
</dbReference>
<evidence type="ECO:0000313" key="8">
    <source>
        <dbReference type="EMBL" id="SUM44611.1"/>
    </source>
</evidence>
<keyword evidence="2" id="KW-0963">Cytoplasm</keyword>
<keyword evidence="5" id="KW-0720">Serine protease</keyword>
<evidence type="ECO:0000256" key="6">
    <source>
        <dbReference type="RuleBase" id="RU003567"/>
    </source>
</evidence>
<dbReference type="GO" id="GO:0009368">
    <property type="term" value="C:endopeptidase Clp complex"/>
    <property type="evidence" value="ECO:0007669"/>
    <property type="project" value="TreeGrafter"/>
</dbReference>
<evidence type="ECO:0000313" key="9">
    <source>
        <dbReference type="EMBL" id="TGE15120.1"/>
    </source>
</evidence>
<dbReference type="RefSeq" id="WP_103297492.1">
    <property type="nucleotide sequence ID" value="NZ_PPQT01000025.1"/>
</dbReference>
<dbReference type="Pfam" id="PF00574">
    <property type="entry name" value="CLP_protease"/>
    <property type="match status" value="1"/>
</dbReference>
<dbReference type="Proteomes" id="UP000297598">
    <property type="component" value="Unassembled WGS sequence"/>
</dbReference>
<keyword evidence="11" id="KW-1185">Reference proteome</keyword>
<proteinExistence type="inferred from homology"/>
<evidence type="ECO:0000313" key="11">
    <source>
        <dbReference type="Proteomes" id="UP000297598"/>
    </source>
</evidence>
<dbReference type="PANTHER" id="PTHR10381">
    <property type="entry name" value="ATP-DEPENDENT CLP PROTEASE PROTEOLYTIC SUBUNIT"/>
    <property type="match status" value="1"/>
</dbReference>
<name>A0A380G3Q6_9STAP</name>
<feature type="compositionally biased region" description="Acidic residues" evidence="7">
    <location>
        <begin position="222"/>
        <end position="233"/>
    </location>
</feature>